<reference evidence="1" key="2">
    <citation type="journal article" date="2022" name="New Phytol.">
        <title>Evolutionary transition to the ectomycorrhizal habit in the genomes of a hyperdiverse lineage of mushroom-forming fungi.</title>
        <authorList>
            <person name="Looney B."/>
            <person name="Miyauchi S."/>
            <person name="Morin E."/>
            <person name="Drula E."/>
            <person name="Courty P.E."/>
            <person name="Kohler A."/>
            <person name="Kuo A."/>
            <person name="LaButti K."/>
            <person name="Pangilinan J."/>
            <person name="Lipzen A."/>
            <person name="Riley R."/>
            <person name="Andreopoulos W."/>
            <person name="He G."/>
            <person name="Johnson J."/>
            <person name="Nolan M."/>
            <person name="Tritt A."/>
            <person name="Barry K.W."/>
            <person name="Grigoriev I.V."/>
            <person name="Nagy L.G."/>
            <person name="Hibbett D."/>
            <person name="Henrissat B."/>
            <person name="Matheny P.B."/>
            <person name="Labbe J."/>
            <person name="Martin F.M."/>
        </authorList>
    </citation>
    <scope>NUCLEOTIDE SEQUENCE</scope>
    <source>
        <strain evidence="1">FP105234-sp</strain>
    </source>
</reference>
<organism evidence="1 2">
    <name type="scientific">Auriscalpium vulgare</name>
    <dbReference type="NCBI Taxonomy" id="40419"/>
    <lineage>
        <taxon>Eukaryota</taxon>
        <taxon>Fungi</taxon>
        <taxon>Dikarya</taxon>
        <taxon>Basidiomycota</taxon>
        <taxon>Agaricomycotina</taxon>
        <taxon>Agaricomycetes</taxon>
        <taxon>Russulales</taxon>
        <taxon>Auriscalpiaceae</taxon>
        <taxon>Auriscalpium</taxon>
    </lineage>
</organism>
<dbReference type="EMBL" id="MU275884">
    <property type="protein sequence ID" value="KAI0048610.1"/>
    <property type="molecule type" value="Genomic_DNA"/>
</dbReference>
<keyword evidence="2" id="KW-1185">Reference proteome</keyword>
<reference evidence="1" key="1">
    <citation type="submission" date="2021-02" db="EMBL/GenBank/DDBJ databases">
        <authorList>
            <consortium name="DOE Joint Genome Institute"/>
            <person name="Ahrendt S."/>
            <person name="Looney B.P."/>
            <person name="Miyauchi S."/>
            <person name="Morin E."/>
            <person name="Drula E."/>
            <person name="Courty P.E."/>
            <person name="Chicoki N."/>
            <person name="Fauchery L."/>
            <person name="Kohler A."/>
            <person name="Kuo A."/>
            <person name="Labutti K."/>
            <person name="Pangilinan J."/>
            <person name="Lipzen A."/>
            <person name="Riley R."/>
            <person name="Andreopoulos W."/>
            <person name="He G."/>
            <person name="Johnson J."/>
            <person name="Barry K.W."/>
            <person name="Grigoriev I.V."/>
            <person name="Nagy L."/>
            <person name="Hibbett D."/>
            <person name="Henrissat B."/>
            <person name="Matheny P.B."/>
            <person name="Labbe J."/>
            <person name="Martin F."/>
        </authorList>
    </citation>
    <scope>NUCLEOTIDE SEQUENCE</scope>
    <source>
        <strain evidence="1">FP105234-sp</strain>
    </source>
</reference>
<name>A0ACB8RXB8_9AGAM</name>
<dbReference type="Proteomes" id="UP000814033">
    <property type="component" value="Unassembled WGS sequence"/>
</dbReference>
<accession>A0ACB8RXB8</accession>
<protein>
    <submittedName>
        <fullName evidence="1">Uncharacterized protein</fullName>
    </submittedName>
</protein>
<sequence length="95" mass="10859">MYTEMGSLRVSRSLKDIYIIFESMQGTSPMHAQVPPLTRPADYPAEVVKSDAHMERIRQRLLNEGQGAAIKKSEERRQRARGRLMSGTEQVQIRS</sequence>
<evidence type="ECO:0000313" key="1">
    <source>
        <dbReference type="EMBL" id="KAI0048610.1"/>
    </source>
</evidence>
<comment type="caution">
    <text evidence="1">The sequence shown here is derived from an EMBL/GenBank/DDBJ whole genome shotgun (WGS) entry which is preliminary data.</text>
</comment>
<evidence type="ECO:0000313" key="2">
    <source>
        <dbReference type="Proteomes" id="UP000814033"/>
    </source>
</evidence>
<proteinExistence type="predicted"/>
<gene>
    <name evidence="1" type="ORF">FA95DRAFT_1595044</name>
</gene>